<feature type="compositionally biased region" description="Low complexity" evidence="7">
    <location>
        <begin position="26"/>
        <end position="38"/>
    </location>
</feature>
<dbReference type="InterPro" id="IPR050560">
    <property type="entry name" value="MYB_TF"/>
</dbReference>
<dbReference type="InterPro" id="IPR017930">
    <property type="entry name" value="Myb_dom"/>
</dbReference>
<keyword evidence="11" id="KW-1185">Reference proteome</keyword>
<dbReference type="FunFam" id="1.10.10.60:FF:000324">
    <property type="entry name" value="Transcription factor MYB3R-2"/>
    <property type="match status" value="1"/>
</dbReference>
<dbReference type="AlphaFoldDB" id="A0A2P5FT15"/>
<dbReference type="STRING" id="63057.A0A2P5FT15"/>
<keyword evidence="6" id="KW-0539">Nucleus</keyword>
<dbReference type="PROSITE" id="PS50090">
    <property type="entry name" value="MYB_LIKE"/>
    <property type="match status" value="3"/>
</dbReference>
<comment type="caution">
    <text evidence="10">The sequence shown here is derived from an EMBL/GenBank/DDBJ whole genome shotgun (WGS) entry which is preliminary data.</text>
</comment>
<feature type="domain" description="Myb-like" evidence="8">
    <location>
        <begin position="84"/>
        <end position="135"/>
    </location>
</feature>
<evidence type="ECO:0000256" key="4">
    <source>
        <dbReference type="ARBA" id="ARBA00023125"/>
    </source>
</evidence>
<keyword evidence="3" id="KW-0805">Transcription regulation</keyword>
<dbReference type="InterPro" id="IPR009057">
    <property type="entry name" value="Homeodomain-like_sf"/>
</dbReference>
<dbReference type="CDD" id="cd00167">
    <property type="entry name" value="SANT"/>
    <property type="match status" value="3"/>
</dbReference>
<dbReference type="SUPFAM" id="SSF46689">
    <property type="entry name" value="Homeodomain-like"/>
    <property type="match status" value="2"/>
</dbReference>
<accession>A0A2P5FT15</accession>
<feature type="domain" description="Myb-like" evidence="8">
    <location>
        <begin position="32"/>
        <end position="83"/>
    </location>
</feature>
<comment type="subcellular location">
    <subcellularLocation>
        <location evidence="1">Nucleus</location>
    </subcellularLocation>
</comment>
<feature type="region of interest" description="Disordered" evidence="7">
    <location>
        <begin position="684"/>
        <end position="704"/>
    </location>
</feature>
<dbReference type="PANTHER" id="PTHR45614:SF266">
    <property type="entry name" value="TRANSCRIPTION FACTOR MYB3R-4"/>
    <property type="match status" value="1"/>
</dbReference>
<evidence type="ECO:0000259" key="9">
    <source>
        <dbReference type="PROSITE" id="PS51294"/>
    </source>
</evidence>
<name>A0A2P5FT15_TREOI</name>
<feature type="compositionally biased region" description="Low complexity" evidence="7">
    <location>
        <begin position="956"/>
        <end position="969"/>
    </location>
</feature>
<feature type="domain" description="Myb-like" evidence="8">
    <location>
        <begin position="136"/>
        <end position="186"/>
    </location>
</feature>
<keyword evidence="5" id="KW-0804">Transcription</keyword>
<dbReference type="PANTHER" id="PTHR45614">
    <property type="entry name" value="MYB PROTEIN-RELATED"/>
    <property type="match status" value="1"/>
</dbReference>
<protein>
    <submittedName>
        <fullName evidence="10">Octamer-binding transcription factor</fullName>
    </submittedName>
</protein>
<evidence type="ECO:0000256" key="3">
    <source>
        <dbReference type="ARBA" id="ARBA00023015"/>
    </source>
</evidence>
<keyword evidence="2" id="KW-0677">Repeat</keyword>
<dbReference type="InterPro" id="IPR001005">
    <property type="entry name" value="SANT/Myb"/>
</dbReference>
<dbReference type="Pfam" id="PF13921">
    <property type="entry name" value="Myb_DNA-bind_6"/>
    <property type="match status" value="1"/>
</dbReference>
<keyword evidence="4" id="KW-0238">DNA-binding</keyword>
<feature type="region of interest" description="Disordered" evidence="7">
    <location>
        <begin position="1"/>
        <end position="41"/>
    </location>
</feature>
<evidence type="ECO:0000313" key="10">
    <source>
        <dbReference type="EMBL" id="POO00914.1"/>
    </source>
</evidence>
<evidence type="ECO:0000256" key="7">
    <source>
        <dbReference type="SAM" id="MobiDB-lite"/>
    </source>
</evidence>
<dbReference type="FunFam" id="1.10.10.60:FF:000016">
    <property type="entry name" value="Transcriptional activator Myb isoform A"/>
    <property type="match status" value="1"/>
</dbReference>
<proteinExistence type="predicted"/>
<organism evidence="10 11">
    <name type="scientific">Trema orientale</name>
    <name type="common">Charcoal tree</name>
    <name type="synonym">Celtis orientalis</name>
    <dbReference type="NCBI Taxonomy" id="63057"/>
    <lineage>
        <taxon>Eukaryota</taxon>
        <taxon>Viridiplantae</taxon>
        <taxon>Streptophyta</taxon>
        <taxon>Embryophyta</taxon>
        <taxon>Tracheophyta</taxon>
        <taxon>Spermatophyta</taxon>
        <taxon>Magnoliopsida</taxon>
        <taxon>eudicotyledons</taxon>
        <taxon>Gunneridae</taxon>
        <taxon>Pentapetalae</taxon>
        <taxon>rosids</taxon>
        <taxon>fabids</taxon>
        <taxon>Rosales</taxon>
        <taxon>Cannabaceae</taxon>
        <taxon>Trema</taxon>
    </lineage>
</organism>
<dbReference type="PROSITE" id="PS51294">
    <property type="entry name" value="HTH_MYB"/>
    <property type="match status" value="3"/>
</dbReference>
<dbReference type="GO" id="GO:0005634">
    <property type="term" value="C:nucleus"/>
    <property type="evidence" value="ECO:0007669"/>
    <property type="project" value="UniProtKB-SubCell"/>
</dbReference>
<dbReference type="InParanoid" id="A0A2P5FT15"/>
<dbReference type="Proteomes" id="UP000237000">
    <property type="component" value="Unassembled WGS sequence"/>
</dbReference>
<dbReference type="GO" id="GO:0000981">
    <property type="term" value="F:DNA-binding transcription factor activity, RNA polymerase II-specific"/>
    <property type="evidence" value="ECO:0007669"/>
    <property type="project" value="TreeGrafter"/>
</dbReference>
<dbReference type="GO" id="GO:0000978">
    <property type="term" value="F:RNA polymerase II cis-regulatory region sequence-specific DNA binding"/>
    <property type="evidence" value="ECO:0007669"/>
    <property type="project" value="TreeGrafter"/>
</dbReference>
<evidence type="ECO:0000256" key="5">
    <source>
        <dbReference type="ARBA" id="ARBA00023163"/>
    </source>
</evidence>
<sequence>MTRLRRTSVKSDGVSNALQKLKPLRGRTSGPTRRSTTGKWTAEEDELLRRAVEHYKGKNWKKIAECFKDRTDVQCLHRWQKVLNPELIKGPWSKEEDEVIVELVNKYGAKKWSMIAEALPGRIGKQCRERWHNHLNPAINKEPWTQEEELALIRAHQIYGNKWAELTKFLPGRTDNAIKNHWNSSVKKKLETYLASGLLDQLETYLPQVGNLNSASSLGIQPNNVSGVEEEDSSECSQGSNGVNCAQFEPITENAASNAGENFKTEESSCSMGHDLEQFGIYGNATPGINNSHFGSHDLAMSCLGAPEESSLQLGTSGLNITSNENRTGSTLLQSTVGFSTDTVENLLVDSVKLERLLISENDCSEFTFSELRGPGCFPQENAEKRSNSLGLDGVGSSSLCHCDIESSLTARTSPLESFVHGKDISQQTLELEVNPSLRDNFICVDSPTGEADKTDSYPKLDEAKNAPKLVAVDIFSKRNSDSTGTFVSVHENKTHSKADSLQTIPSIDDDATMQKEEQDLQTLSYEPPRFPRLDIPFFNCDLMESAGDLQHNYSPFGIRQLMIPSASLSSPHCLLVDSPTRDSTPRAVLKHASKSFNSSTTMMKRRLHEILSPVKERRGETKLDRESNIRSSSFSCAFSSLESLFDDNGACRMSISSIDDSLLDVTGVDYAFEEGTKRVNKLDSKISEKDESTSNSSDKLEQESIKVDTELKIDNTDTNFKEQSARVLIEHNLDSQLIVSPRFGHQTNRRLAAAVLTPRSRYSRRLDRSDQGGSLVSVIGKDERCKVPVMSVEFATPSKPLEETTSRAAGNDADIQGTYMIGETPGTQRDLESPSAWKLLHSFLHGPGVDTDIPLQELEYFLSPGMRSYEAFGLMRQMNPGEVLASDPDYPEMSSKTLISSDDQNLFFKDDYFLHDEKENFPPPSVLLMDRRVLDFGGCGTETPVKEMENKKFAGSSSSEGTSGPSSSHLMKSCR</sequence>
<dbReference type="FunFam" id="1.10.10.60:FF:000010">
    <property type="entry name" value="Transcriptional activator Myb isoform A"/>
    <property type="match status" value="1"/>
</dbReference>
<feature type="domain" description="HTH myb-type" evidence="9">
    <location>
        <begin position="140"/>
        <end position="190"/>
    </location>
</feature>
<dbReference type="SMART" id="SM00717">
    <property type="entry name" value="SANT"/>
    <property type="match status" value="3"/>
</dbReference>
<reference evidence="11" key="1">
    <citation type="submission" date="2016-06" db="EMBL/GenBank/DDBJ databases">
        <title>Parallel loss of symbiosis genes in relatives of nitrogen-fixing non-legume Parasponia.</title>
        <authorList>
            <person name="Van Velzen R."/>
            <person name="Holmer R."/>
            <person name="Bu F."/>
            <person name="Rutten L."/>
            <person name="Van Zeijl A."/>
            <person name="Liu W."/>
            <person name="Santuari L."/>
            <person name="Cao Q."/>
            <person name="Sharma T."/>
            <person name="Shen D."/>
            <person name="Roswanjaya Y."/>
            <person name="Wardhani T."/>
            <person name="Kalhor M.S."/>
            <person name="Jansen J."/>
            <person name="Van den Hoogen J."/>
            <person name="Gungor B."/>
            <person name="Hartog M."/>
            <person name="Hontelez J."/>
            <person name="Verver J."/>
            <person name="Yang W.-C."/>
            <person name="Schijlen E."/>
            <person name="Repin R."/>
            <person name="Schilthuizen M."/>
            <person name="Schranz E."/>
            <person name="Heidstra R."/>
            <person name="Miyata K."/>
            <person name="Fedorova E."/>
            <person name="Kohlen W."/>
            <person name="Bisseling T."/>
            <person name="Smit S."/>
            <person name="Geurts R."/>
        </authorList>
    </citation>
    <scope>NUCLEOTIDE SEQUENCE [LARGE SCALE GENOMIC DNA]</scope>
    <source>
        <strain evidence="11">cv. RG33-2</strain>
    </source>
</reference>
<feature type="domain" description="HTH myb-type" evidence="9">
    <location>
        <begin position="84"/>
        <end position="139"/>
    </location>
</feature>
<feature type="domain" description="HTH myb-type" evidence="9">
    <location>
        <begin position="38"/>
        <end position="83"/>
    </location>
</feature>
<feature type="region of interest" description="Disordered" evidence="7">
    <location>
        <begin position="941"/>
        <end position="976"/>
    </location>
</feature>
<evidence type="ECO:0000256" key="1">
    <source>
        <dbReference type="ARBA" id="ARBA00004123"/>
    </source>
</evidence>
<gene>
    <name evidence="10" type="ORF">TorRG33x02_035450</name>
</gene>
<dbReference type="Gene3D" id="1.10.10.60">
    <property type="entry name" value="Homeodomain-like"/>
    <property type="match status" value="3"/>
</dbReference>
<dbReference type="Pfam" id="PF00249">
    <property type="entry name" value="Myb_DNA-binding"/>
    <property type="match status" value="1"/>
</dbReference>
<dbReference type="OrthoDB" id="2143914at2759"/>
<evidence type="ECO:0000259" key="8">
    <source>
        <dbReference type="PROSITE" id="PS50090"/>
    </source>
</evidence>
<evidence type="ECO:0000256" key="6">
    <source>
        <dbReference type="ARBA" id="ARBA00023242"/>
    </source>
</evidence>
<evidence type="ECO:0000313" key="11">
    <source>
        <dbReference type="Proteomes" id="UP000237000"/>
    </source>
</evidence>
<evidence type="ECO:0000256" key="2">
    <source>
        <dbReference type="ARBA" id="ARBA00022737"/>
    </source>
</evidence>
<dbReference type="EMBL" id="JXTC01000011">
    <property type="protein sequence ID" value="POO00914.1"/>
    <property type="molecule type" value="Genomic_DNA"/>
</dbReference>